<dbReference type="InParanoid" id="C1DZT8"/>
<gene>
    <name evidence="2" type="ORF">MICPUN_56423</name>
</gene>
<dbReference type="Proteomes" id="UP000002009">
    <property type="component" value="Chromosome 2"/>
</dbReference>
<keyword evidence="3" id="KW-1185">Reference proteome</keyword>
<feature type="region of interest" description="Disordered" evidence="1">
    <location>
        <begin position="171"/>
        <end position="195"/>
    </location>
</feature>
<evidence type="ECO:0000256" key="1">
    <source>
        <dbReference type="SAM" id="MobiDB-lite"/>
    </source>
</evidence>
<protein>
    <submittedName>
        <fullName evidence="2">Uncharacterized protein</fullName>
    </submittedName>
</protein>
<organism evidence="2 3">
    <name type="scientific">Micromonas commoda (strain RCC299 / NOUM17 / CCMP2709)</name>
    <name type="common">Picoplanktonic green alga</name>
    <dbReference type="NCBI Taxonomy" id="296587"/>
    <lineage>
        <taxon>Eukaryota</taxon>
        <taxon>Viridiplantae</taxon>
        <taxon>Chlorophyta</taxon>
        <taxon>Mamiellophyceae</taxon>
        <taxon>Mamiellales</taxon>
        <taxon>Mamiellaceae</taxon>
        <taxon>Micromonas</taxon>
    </lineage>
</organism>
<dbReference type="RefSeq" id="XP_002499448.1">
    <property type="nucleotide sequence ID" value="XM_002499402.1"/>
</dbReference>
<sequence length="195" mass="20628">MGCGASSPAGGLSEAAVAVAGPSVAITVKSVPDGENRGTRYVVRHVQSDCIAHYQIGKWEADADLAVLAQLTDPDEPGKTLGAKDVPSLAEIAYETKITLKRPPMGASKFELKSGDANERGRGECGYELVSPKLDVGREHAGYHALMWVRRDGKKTSRLVAVKRLDESVKRLGAGDYPDPEDPISRGNFLGVAGG</sequence>
<accession>C1DZT8</accession>
<dbReference type="KEGG" id="mis:MICPUN_56423"/>
<reference evidence="2 3" key="1">
    <citation type="journal article" date="2009" name="Science">
        <title>Green evolution and dynamic adaptations revealed by genomes of the marine picoeukaryotes Micromonas.</title>
        <authorList>
            <person name="Worden A.Z."/>
            <person name="Lee J.H."/>
            <person name="Mock T."/>
            <person name="Rouze P."/>
            <person name="Simmons M.P."/>
            <person name="Aerts A.L."/>
            <person name="Allen A.E."/>
            <person name="Cuvelier M.L."/>
            <person name="Derelle E."/>
            <person name="Everett M.V."/>
            <person name="Foulon E."/>
            <person name="Grimwood J."/>
            <person name="Gundlach H."/>
            <person name="Henrissat B."/>
            <person name="Napoli C."/>
            <person name="McDonald S.M."/>
            <person name="Parker M.S."/>
            <person name="Rombauts S."/>
            <person name="Salamov A."/>
            <person name="Von Dassow P."/>
            <person name="Badger J.H."/>
            <person name="Coutinho P.M."/>
            <person name="Demir E."/>
            <person name="Dubchak I."/>
            <person name="Gentemann C."/>
            <person name="Eikrem W."/>
            <person name="Gready J.E."/>
            <person name="John U."/>
            <person name="Lanier W."/>
            <person name="Lindquist E.A."/>
            <person name="Lucas S."/>
            <person name="Mayer K.F."/>
            <person name="Moreau H."/>
            <person name="Not F."/>
            <person name="Otillar R."/>
            <person name="Panaud O."/>
            <person name="Pangilinan J."/>
            <person name="Paulsen I."/>
            <person name="Piegu B."/>
            <person name="Poliakov A."/>
            <person name="Robbens S."/>
            <person name="Schmutz J."/>
            <person name="Toulza E."/>
            <person name="Wyss T."/>
            <person name="Zelensky A."/>
            <person name="Zhou K."/>
            <person name="Armbrust E.V."/>
            <person name="Bhattacharya D."/>
            <person name="Goodenough U.W."/>
            <person name="Van de Peer Y."/>
            <person name="Grigoriev I.V."/>
        </authorList>
    </citation>
    <scope>NUCLEOTIDE SEQUENCE [LARGE SCALE GENOMIC DNA]</scope>
    <source>
        <strain evidence="3">RCC299 / NOUM17</strain>
    </source>
</reference>
<evidence type="ECO:0000313" key="2">
    <source>
        <dbReference type="EMBL" id="ACO60706.1"/>
    </source>
</evidence>
<dbReference type="EMBL" id="CP001323">
    <property type="protein sequence ID" value="ACO60706.1"/>
    <property type="molecule type" value="Genomic_DNA"/>
</dbReference>
<dbReference type="AlphaFoldDB" id="C1DZT8"/>
<evidence type="ECO:0000313" key="3">
    <source>
        <dbReference type="Proteomes" id="UP000002009"/>
    </source>
</evidence>
<dbReference type="GeneID" id="8241114"/>
<name>C1DZT8_MICCC</name>
<proteinExistence type="predicted"/>